<evidence type="ECO:0000256" key="2">
    <source>
        <dbReference type="ARBA" id="ARBA00001936"/>
    </source>
</evidence>
<feature type="domain" description="HD/PDEase" evidence="8">
    <location>
        <begin position="32"/>
        <end position="146"/>
    </location>
</feature>
<evidence type="ECO:0000313" key="10">
    <source>
        <dbReference type="EMBL" id="MDQ0371655.1"/>
    </source>
</evidence>
<keyword evidence="7 10" id="KW-0378">Hydrolase</keyword>
<evidence type="ECO:0000256" key="3">
    <source>
        <dbReference type="ARBA" id="ARBA00001941"/>
    </source>
</evidence>
<dbReference type="SMART" id="SM00471">
    <property type="entry name" value="HDc"/>
    <property type="match status" value="1"/>
</dbReference>
<dbReference type="AlphaFoldDB" id="A0AAE4B1N8"/>
<evidence type="ECO:0000259" key="8">
    <source>
        <dbReference type="SMART" id="SM00471"/>
    </source>
</evidence>
<comment type="catalytic activity">
    <reaction evidence="1">
        <text>a 2'-deoxyribonucleoside 5'-phosphate + H2O = a 2'-deoxyribonucleoside + phosphate</text>
        <dbReference type="Rhea" id="RHEA:36167"/>
        <dbReference type="ChEBI" id="CHEBI:15377"/>
        <dbReference type="ChEBI" id="CHEBI:18274"/>
        <dbReference type="ChEBI" id="CHEBI:43474"/>
        <dbReference type="ChEBI" id="CHEBI:65317"/>
        <dbReference type="EC" id="3.1.3.89"/>
    </reaction>
</comment>
<dbReference type="InterPro" id="IPR039356">
    <property type="entry name" value="YfbR/HDDC2"/>
</dbReference>
<dbReference type="GO" id="GO:0046872">
    <property type="term" value="F:metal ion binding"/>
    <property type="evidence" value="ECO:0007669"/>
    <property type="project" value="UniProtKB-KW"/>
</dbReference>
<proteinExistence type="predicted"/>
<accession>A0AAE4B1N8</accession>
<evidence type="ECO:0000256" key="1">
    <source>
        <dbReference type="ARBA" id="ARBA00001638"/>
    </source>
</evidence>
<comment type="caution">
    <text evidence="10">The sequence shown here is derived from an EMBL/GenBank/DDBJ whole genome shotgun (WGS) entry which is preliminary data.</text>
</comment>
<evidence type="ECO:0000313" key="9">
    <source>
        <dbReference type="EMBL" id="MDQ0363333.1"/>
    </source>
</evidence>
<comment type="cofactor">
    <cofactor evidence="3">
        <name>Co(2+)</name>
        <dbReference type="ChEBI" id="CHEBI:48828"/>
    </cofactor>
</comment>
<dbReference type="InterPro" id="IPR006674">
    <property type="entry name" value="HD_domain"/>
</dbReference>
<evidence type="ECO:0000313" key="11">
    <source>
        <dbReference type="Proteomes" id="UP001240236"/>
    </source>
</evidence>
<dbReference type="EC" id="3.1.3.89" evidence="5"/>
<name>A0AAE4B1N8_9ACTN</name>
<evidence type="ECO:0000256" key="6">
    <source>
        <dbReference type="ARBA" id="ARBA00022723"/>
    </source>
</evidence>
<organism evidence="10 11">
    <name type="scientific">Catenuloplanes indicus</name>
    <dbReference type="NCBI Taxonomy" id="137267"/>
    <lineage>
        <taxon>Bacteria</taxon>
        <taxon>Bacillati</taxon>
        <taxon>Actinomycetota</taxon>
        <taxon>Actinomycetes</taxon>
        <taxon>Micromonosporales</taxon>
        <taxon>Micromonosporaceae</taxon>
        <taxon>Catenuloplanes</taxon>
    </lineage>
</organism>
<protein>
    <recommendedName>
        <fullName evidence="5">5'-deoxynucleotidase</fullName>
        <ecNumber evidence="5">3.1.3.89</ecNumber>
    </recommendedName>
</protein>
<reference evidence="10 11" key="1">
    <citation type="submission" date="2023-07" db="EMBL/GenBank/DDBJ databases">
        <title>Sequencing the genomes of 1000 actinobacteria strains.</title>
        <authorList>
            <person name="Klenk H.-P."/>
        </authorList>
    </citation>
    <scope>NUCLEOTIDE SEQUENCE [LARGE SCALE GENOMIC DNA]</scope>
    <source>
        <strain evidence="10 11">DSM 44709</strain>
    </source>
</reference>
<gene>
    <name evidence="9" type="ORF">J2S42_000002</name>
    <name evidence="10" type="ORF">J2S42_008403</name>
</gene>
<dbReference type="SUPFAM" id="SSF109604">
    <property type="entry name" value="HD-domain/PDEase-like"/>
    <property type="match status" value="1"/>
</dbReference>
<dbReference type="Proteomes" id="UP001240236">
    <property type="component" value="Unassembled WGS sequence"/>
</dbReference>
<keyword evidence="6" id="KW-0479">Metal-binding</keyword>
<dbReference type="RefSeq" id="WP_307233876.1">
    <property type="nucleotide sequence ID" value="NZ_JAUSUZ010000001.1"/>
</dbReference>
<comment type="subunit">
    <text evidence="4">Homodimer.</text>
</comment>
<evidence type="ECO:0000256" key="7">
    <source>
        <dbReference type="ARBA" id="ARBA00022801"/>
    </source>
</evidence>
<dbReference type="PANTHER" id="PTHR11845">
    <property type="entry name" value="5'-DEOXYNUCLEOTIDASE HDDC2"/>
    <property type="match status" value="1"/>
</dbReference>
<dbReference type="PANTHER" id="PTHR11845:SF13">
    <property type="entry name" value="5'-DEOXYNUCLEOTIDASE HDDC2"/>
    <property type="match status" value="1"/>
</dbReference>
<sequence length="196" mass="20760">MSADDATVAFLAEAGHLKNLPRAGWLLAGIRQPESVAEHSYRVGIIAYVIATLEGANADRAATLGLFHDVPEARTGDVPSVGKQHVTLQDPNDVAAVQTAGLPPGLAARIRGLVAEFEAKETIEAVCAKDADKLECLLQARAYQAAGNTLVQPWIDTMLAAVKTETGRRLAEAAASQPVDAWWHKIVASYGRPGTD</sequence>
<dbReference type="GO" id="GO:0005737">
    <property type="term" value="C:cytoplasm"/>
    <property type="evidence" value="ECO:0007669"/>
    <property type="project" value="TreeGrafter"/>
</dbReference>
<comment type="cofactor">
    <cofactor evidence="2">
        <name>Mn(2+)</name>
        <dbReference type="ChEBI" id="CHEBI:29035"/>
    </cofactor>
</comment>
<dbReference type="EMBL" id="JAUSUZ010000002">
    <property type="protein sequence ID" value="MDQ0371655.1"/>
    <property type="molecule type" value="Genomic_DNA"/>
</dbReference>
<evidence type="ECO:0000256" key="4">
    <source>
        <dbReference type="ARBA" id="ARBA00011738"/>
    </source>
</evidence>
<dbReference type="Gene3D" id="1.10.3210.10">
    <property type="entry name" value="Hypothetical protein af1432"/>
    <property type="match status" value="1"/>
</dbReference>
<evidence type="ECO:0000256" key="5">
    <source>
        <dbReference type="ARBA" id="ARBA00012964"/>
    </source>
</evidence>
<dbReference type="InterPro" id="IPR003607">
    <property type="entry name" value="HD/PDEase_dom"/>
</dbReference>
<keyword evidence="11" id="KW-1185">Reference proteome</keyword>
<dbReference type="GO" id="GO:0002953">
    <property type="term" value="F:5'-deoxynucleotidase activity"/>
    <property type="evidence" value="ECO:0007669"/>
    <property type="project" value="UniProtKB-EC"/>
</dbReference>
<dbReference type="EMBL" id="JAUSUZ010000001">
    <property type="protein sequence ID" value="MDQ0363333.1"/>
    <property type="molecule type" value="Genomic_DNA"/>
</dbReference>
<dbReference type="Pfam" id="PF13023">
    <property type="entry name" value="HD_3"/>
    <property type="match status" value="1"/>
</dbReference>